<keyword evidence="3" id="KW-0472">Membrane</keyword>
<evidence type="ECO:0000259" key="4">
    <source>
        <dbReference type="PROSITE" id="PS51228"/>
    </source>
</evidence>
<evidence type="ECO:0000256" key="3">
    <source>
        <dbReference type="SAM" id="Phobius"/>
    </source>
</evidence>
<dbReference type="PRINTS" id="PR00689">
    <property type="entry name" value="ACOABINDINGP"/>
</dbReference>
<dbReference type="EMBL" id="UYRT01079087">
    <property type="protein sequence ID" value="VDN19955.1"/>
    <property type="molecule type" value="Genomic_DNA"/>
</dbReference>
<reference evidence="5 6" key="2">
    <citation type="submission" date="2018-11" db="EMBL/GenBank/DDBJ databases">
        <authorList>
            <consortium name="Pathogen Informatics"/>
        </authorList>
    </citation>
    <scope>NUCLEOTIDE SEQUENCE [LARGE SCALE GENOMIC DNA]</scope>
</reference>
<dbReference type="GO" id="GO:0000062">
    <property type="term" value="F:fatty-acyl-CoA binding"/>
    <property type="evidence" value="ECO:0007669"/>
    <property type="project" value="InterPro"/>
</dbReference>
<dbReference type="Gene3D" id="1.20.80.10">
    <property type="match status" value="1"/>
</dbReference>
<name>A0A183DTW7_9BILA</name>
<keyword evidence="1" id="KW-0446">Lipid-binding</keyword>
<dbReference type="SUPFAM" id="SSF47027">
    <property type="entry name" value="Acyl-CoA binding protein"/>
    <property type="match status" value="1"/>
</dbReference>
<evidence type="ECO:0000313" key="6">
    <source>
        <dbReference type="Proteomes" id="UP000271098"/>
    </source>
</evidence>
<evidence type="ECO:0000256" key="2">
    <source>
        <dbReference type="SAM" id="MobiDB-lite"/>
    </source>
</evidence>
<dbReference type="WBParaSite" id="GPUH_0001217201-mRNA-1">
    <property type="protein sequence ID" value="GPUH_0001217201-mRNA-1"/>
    <property type="gene ID" value="GPUH_0001217201"/>
</dbReference>
<evidence type="ECO:0000256" key="1">
    <source>
        <dbReference type="ARBA" id="ARBA00023121"/>
    </source>
</evidence>
<evidence type="ECO:0000313" key="5">
    <source>
        <dbReference type="EMBL" id="VDN19955.1"/>
    </source>
</evidence>
<sequence length="339" mass="38940">MLPRILRGDYVVSAHKAKGATSHCREMEEDLERADCYSPDPAFEAAVAIVQNMPKKGPISISINQKLRLYSLFKQGTVGKCNIPCPPFWSAVERLKWYAWNSLGSMERHLAREIYTQELKKIINNVQNEYDIIHLANRNIQGLRNDPNLNGLVRNCNIERAVLILTVPQNEENSSNYLMSKRAIQFLYISGSPNLFLLSSGHNKPQTQEIETMHQVDESSSASSCSDDEYFETVPDHEQEARTSSSSAVDTTNRRHRTEQIALQFAPVTESRSVLESSLEAFVNVLTYLRRIVFASLSGLRRSFLHIRVRWKMILFVIVWPFVANFAMAYLYYRTLMRR</sequence>
<dbReference type="GO" id="GO:0005737">
    <property type="term" value="C:cytoplasm"/>
    <property type="evidence" value="ECO:0007669"/>
    <property type="project" value="TreeGrafter"/>
</dbReference>
<dbReference type="PROSITE" id="PS51228">
    <property type="entry name" value="ACB_2"/>
    <property type="match status" value="1"/>
</dbReference>
<protein>
    <submittedName>
        <fullName evidence="7">ACB domain-containing protein</fullName>
    </submittedName>
</protein>
<feature type="region of interest" description="Disordered" evidence="2">
    <location>
        <begin position="233"/>
        <end position="253"/>
    </location>
</feature>
<dbReference type="PANTHER" id="PTHR23310:SF77">
    <property type="entry name" value="LD25952P"/>
    <property type="match status" value="1"/>
</dbReference>
<gene>
    <name evidence="5" type="ORF">GPUH_LOCUS12158</name>
</gene>
<dbReference type="AlphaFoldDB" id="A0A183DTW7"/>
<dbReference type="GO" id="GO:0006631">
    <property type="term" value="P:fatty acid metabolic process"/>
    <property type="evidence" value="ECO:0007669"/>
    <property type="project" value="TreeGrafter"/>
</dbReference>
<dbReference type="PANTHER" id="PTHR23310">
    <property type="entry name" value="ACYL-COA-BINDING PROTEIN, ACBP"/>
    <property type="match status" value="1"/>
</dbReference>
<dbReference type="InterPro" id="IPR014352">
    <property type="entry name" value="FERM/acyl-CoA-bd_prot_sf"/>
</dbReference>
<organism evidence="7">
    <name type="scientific">Gongylonema pulchrum</name>
    <dbReference type="NCBI Taxonomy" id="637853"/>
    <lineage>
        <taxon>Eukaryota</taxon>
        <taxon>Metazoa</taxon>
        <taxon>Ecdysozoa</taxon>
        <taxon>Nematoda</taxon>
        <taxon>Chromadorea</taxon>
        <taxon>Rhabditida</taxon>
        <taxon>Spirurina</taxon>
        <taxon>Spiruromorpha</taxon>
        <taxon>Spiruroidea</taxon>
        <taxon>Gongylonematidae</taxon>
        <taxon>Gongylonema</taxon>
    </lineage>
</organism>
<accession>A0A183DTW7</accession>
<dbReference type="InterPro" id="IPR000582">
    <property type="entry name" value="Acyl-CoA-binding_protein"/>
</dbReference>
<dbReference type="InterPro" id="IPR035984">
    <property type="entry name" value="Acyl-CoA-binding_sf"/>
</dbReference>
<dbReference type="Proteomes" id="UP000271098">
    <property type="component" value="Unassembled WGS sequence"/>
</dbReference>
<keyword evidence="3" id="KW-0812">Transmembrane</keyword>
<reference evidence="7" key="1">
    <citation type="submission" date="2016-06" db="UniProtKB">
        <authorList>
            <consortium name="WormBaseParasite"/>
        </authorList>
    </citation>
    <scope>IDENTIFICATION</scope>
</reference>
<feature type="domain" description="ACB" evidence="4">
    <location>
        <begin position="39"/>
        <end position="128"/>
    </location>
</feature>
<keyword evidence="3" id="KW-1133">Transmembrane helix</keyword>
<dbReference type="Pfam" id="PF00887">
    <property type="entry name" value="ACBP"/>
    <property type="match status" value="1"/>
</dbReference>
<proteinExistence type="predicted"/>
<feature type="compositionally biased region" description="Polar residues" evidence="2">
    <location>
        <begin position="242"/>
        <end position="251"/>
    </location>
</feature>
<dbReference type="OrthoDB" id="71307at2759"/>
<evidence type="ECO:0000313" key="7">
    <source>
        <dbReference type="WBParaSite" id="GPUH_0001217201-mRNA-1"/>
    </source>
</evidence>
<feature type="transmembrane region" description="Helical" evidence="3">
    <location>
        <begin position="311"/>
        <end position="333"/>
    </location>
</feature>
<keyword evidence="6" id="KW-1185">Reference proteome</keyword>